<comment type="caution">
    <text evidence="9">The sequence shown here is derived from an EMBL/GenBank/DDBJ whole genome shotgun (WGS) entry which is preliminary data.</text>
</comment>
<evidence type="ECO:0000256" key="5">
    <source>
        <dbReference type="ARBA" id="ARBA00022989"/>
    </source>
</evidence>
<reference evidence="9" key="1">
    <citation type="submission" date="2017-08" db="EMBL/GenBank/DDBJ databases">
        <authorList>
            <person name="Imhoff J.F."/>
            <person name="Rahn T."/>
            <person name="Kuenzel S."/>
            <person name="Neulinger S.C."/>
        </authorList>
    </citation>
    <scope>NUCLEOTIDE SEQUENCE</scope>
    <source>
        <strain evidence="9">DSM 11080</strain>
    </source>
</reference>
<dbReference type="EMBL" id="NRSJ01000051">
    <property type="protein sequence ID" value="MBK1706800.1"/>
    <property type="molecule type" value="Genomic_DNA"/>
</dbReference>
<keyword evidence="5" id="KW-1133">Transmembrane helix</keyword>
<dbReference type="Gene3D" id="3.30.1330.60">
    <property type="entry name" value="OmpA-like domain"/>
    <property type="match status" value="1"/>
</dbReference>
<dbReference type="PROSITE" id="PS51123">
    <property type="entry name" value="OMPA_2"/>
    <property type="match status" value="1"/>
</dbReference>
<dbReference type="PANTHER" id="PTHR30329">
    <property type="entry name" value="STATOR ELEMENT OF FLAGELLAR MOTOR COMPLEX"/>
    <property type="match status" value="1"/>
</dbReference>
<comment type="subcellular location">
    <subcellularLocation>
        <location evidence="1">Cell membrane</location>
        <topology evidence="1">Single-pass membrane protein</topology>
    </subcellularLocation>
</comment>
<feature type="domain" description="OmpA-like" evidence="8">
    <location>
        <begin position="125"/>
        <end position="246"/>
    </location>
</feature>
<dbReference type="CDD" id="cd07185">
    <property type="entry name" value="OmpA_C-like"/>
    <property type="match status" value="1"/>
</dbReference>
<dbReference type="SUPFAM" id="SSF103088">
    <property type="entry name" value="OmpA-like"/>
    <property type="match status" value="1"/>
</dbReference>
<dbReference type="PANTHER" id="PTHR30329:SF21">
    <property type="entry name" value="LIPOPROTEIN YIAD-RELATED"/>
    <property type="match status" value="1"/>
</dbReference>
<evidence type="ECO:0000256" key="1">
    <source>
        <dbReference type="ARBA" id="ARBA00004162"/>
    </source>
</evidence>
<evidence type="ECO:0000256" key="6">
    <source>
        <dbReference type="ARBA" id="ARBA00023136"/>
    </source>
</evidence>
<sequence length="256" mass="28484">MVTYADLMTLLLTFFVLMLSFAEIDAIRFKRLAGELARAFGVQQEVEANAIPLGTSPVMRKFSPGRPQPIPFDEVRQKTTQEHPTLAAGQINSRVESRLGEIEQRIEMKIREANPDGNVRVERDGRDIVIRIDEKGSFPSGSAQISPSFAALLRTLSEEFIEIPGYIAIDGHTDNVPISNARFESNWGLSAMRAAVVADTLLENEDLAPWRLLVRGHADTRPLVPNDTPEQRARNRRVELTIRAGEAIERELGDGA</sequence>
<comment type="similarity">
    <text evidence="2">Belongs to the MotB family.</text>
</comment>
<organism evidence="9 10">
    <name type="scientific">Halochromatium glycolicum</name>
    <dbReference type="NCBI Taxonomy" id="85075"/>
    <lineage>
        <taxon>Bacteria</taxon>
        <taxon>Pseudomonadati</taxon>
        <taxon>Pseudomonadota</taxon>
        <taxon>Gammaproteobacteria</taxon>
        <taxon>Chromatiales</taxon>
        <taxon>Chromatiaceae</taxon>
        <taxon>Halochromatium</taxon>
    </lineage>
</organism>
<reference evidence="9" key="2">
    <citation type="journal article" date="2020" name="Microorganisms">
        <title>Osmotic Adaptation and Compatible Solute Biosynthesis of Phototrophic Bacteria as Revealed from Genome Analyses.</title>
        <authorList>
            <person name="Imhoff J.F."/>
            <person name="Rahn T."/>
            <person name="Kunzel S."/>
            <person name="Keller A."/>
            <person name="Neulinger S.C."/>
        </authorList>
    </citation>
    <scope>NUCLEOTIDE SEQUENCE</scope>
    <source>
        <strain evidence="9">DSM 11080</strain>
    </source>
</reference>
<dbReference type="InterPro" id="IPR006665">
    <property type="entry name" value="OmpA-like"/>
</dbReference>
<proteinExistence type="inferred from homology"/>
<keyword evidence="10" id="KW-1185">Reference proteome</keyword>
<dbReference type="InterPro" id="IPR036737">
    <property type="entry name" value="OmpA-like_sf"/>
</dbReference>
<accession>A0AAJ0U7K4</accession>
<evidence type="ECO:0000259" key="8">
    <source>
        <dbReference type="PROSITE" id="PS51123"/>
    </source>
</evidence>
<gene>
    <name evidence="9" type="ORF">CKO40_20220</name>
</gene>
<evidence type="ECO:0000313" key="9">
    <source>
        <dbReference type="EMBL" id="MBK1706800.1"/>
    </source>
</evidence>
<name>A0AAJ0U7K4_9GAMM</name>
<keyword evidence="9" id="KW-0282">Flagellum</keyword>
<evidence type="ECO:0000256" key="3">
    <source>
        <dbReference type="ARBA" id="ARBA00022475"/>
    </source>
</evidence>
<evidence type="ECO:0000313" key="10">
    <source>
        <dbReference type="Proteomes" id="UP001296776"/>
    </source>
</evidence>
<keyword evidence="3" id="KW-1003">Cell membrane</keyword>
<protein>
    <submittedName>
        <fullName evidence="9">Flagellar motor protein MotB</fullName>
    </submittedName>
</protein>
<dbReference type="InterPro" id="IPR025713">
    <property type="entry name" value="MotB-like_N_dom"/>
</dbReference>
<keyword evidence="9" id="KW-0969">Cilium</keyword>
<evidence type="ECO:0000256" key="7">
    <source>
        <dbReference type="PROSITE-ProRule" id="PRU00473"/>
    </source>
</evidence>
<evidence type="ECO:0000256" key="4">
    <source>
        <dbReference type="ARBA" id="ARBA00022692"/>
    </source>
</evidence>
<dbReference type="AlphaFoldDB" id="A0AAJ0U7K4"/>
<keyword evidence="6 7" id="KW-0472">Membrane</keyword>
<dbReference type="InterPro" id="IPR050330">
    <property type="entry name" value="Bact_OuterMem_StrucFunc"/>
</dbReference>
<dbReference type="GO" id="GO:0005886">
    <property type="term" value="C:plasma membrane"/>
    <property type="evidence" value="ECO:0007669"/>
    <property type="project" value="UniProtKB-SubCell"/>
</dbReference>
<keyword evidence="9" id="KW-0966">Cell projection</keyword>
<dbReference type="Pfam" id="PF00691">
    <property type="entry name" value="OmpA"/>
    <property type="match status" value="1"/>
</dbReference>
<dbReference type="Pfam" id="PF13677">
    <property type="entry name" value="MotB_plug"/>
    <property type="match status" value="1"/>
</dbReference>
<keyword evidence="4" id="KW-0812">Transmembrane</keyword>
<evidence type="ECO:0000256" key="2">
    <source>
        <dbReference type="ARBA" id="ARBA00008914"/>
    </source>
</evidence>
<dbReference type="Proteomes" id="UP001296776">
    <property type="component" value="Unassembled WGS sequence"/>
</dbReference>